<feature type="region of interest" description="Disordered" evidence="1">
    <location>
        <begin position="121"/>
        <end position="155"/>
    </location>
</feature>
<proteinExistence type="predicted"/>
<evidence type="ECO:0000313" key="3">
    <source>
        <dbReference type="Proteomes" id="UP000813461"/>
    </source>
</evidence>
<accession>A0A8K0R6Q5</accession>
<feature type="compositionally biased region" description="Pro residues" evidence="1">
    <location>
        <begin position="46"/>
        <end position="56"/>
    </location>
</feature>
<dbReference type="AlphaFoldDB" id="A0A8K0R6Q5"/>
<keyword evidence="3" id="KW-1185">Reference proteome</keyword>
<evidence type="ECO:0008006" key="4">
    <source>
        <dbReference type="Google" id="ProtNLM"/>
    </source>
</evidence>
<evidence type="ECO:0000256" key="1">
    <source>
        <dbReference type="SAM" id="MobiDB-lite"/>
    </source>
</evidence>
<dbReference type="OrthoDB" id="10361905at2759"/>
<feature type="compositionally biased region" description="Low complexity" evidence="1">
    <location>
        <begin position="140"/>
        <end position="154"/>
    </location>
</feature>
<name>A0A8K0R6Q5_9PLEO</name>
<evidence type="ECO:0000313" key="2">
    <source>
        <dbReference type="EMBL" id="KAH7088260.1"/>
    </source>
</evidence>
<feature type="region of interest" description="Disordered" evidence="1">
    <location>
        <begin position="26"/>
        <end position="83"/>
    </location>
</feature>
<gene>
    <name evidence="2" type="ORF">FB567DRAFT_334424</name>
</gene>
<dbReference type="EMBL" id="JAGMVJ010000008">
    <property type="protein sequence ID" value="KAH7088260.1"/>
    <property type="molecule type" value="Genomic_DNA"/>
</dbReference>
<comment type="caution">
    <text evidence="2">The sequence shown here is derived from an EMBL/GenBank/DDBJ whole genome shotgun (WGS) entry which is preliminary data.</text>
</comment>
<sequence length="237" mass="25888">MSPLRIVLEKALPSSSHTLLNSGRHVLNKSLRPSPRTIPLPNTNQPDPPRIPPPQHSVPDPGDRLVVSHPTPSSCPSILMPDEDSITDTSDIGTNTASDETATHTADLQRQLKFQTRHAVIPSHKSHHSSTPVFKTKTISKSASSSSPESSSPSCVRNHCTSCHRHLHDHEFPNHLPSKHCTHANDLCVYCLHTAIQAGFKDTGWERVKCPRAGCGKVLDEGEARNGVLVWMQEGMG</sequence>
<protein>
    <recommendedName>
        <fullName evidence="4">RING-type domain-containing protein</fullName>
    </recommendedName>
</protein>
<reference evidence="2" key="1">
    <citation type="journal article" date="2021" name="Nat. Commun.">
        <title>Genetic determinants of endophytism in the Arabidopsis root mycobiome.</title>
        <authorList>
            <person name="Mesny F."/>
            <person name="Miyauchi S."/>
            <person name="Thiergart T."/>
            <person name="Pickel B."/>
            <person name="Atanasova L."/>
            <person name="Karlsson M."/>
            <person name="Huettel B."/>
            <person name="Barry K.W."/>
            <person name="Haridas S."/>
            <person name="Chen C."/>
            <person name="Bauer D."/>
            <person name="Andreopoulos W."/>
            <person name="Pangilinan J."/>
            <person name="LaButti K."/>
            <person name="Riley R."/>
            <person name="Lipzen A."/>
            <person name="Clum A."/>
            <person name="Drula E."/>
            <person name="Henrissat B."/>
            <person name="Kohler A."/>
            <person name="Grigoriev I.V."/>
            <person name="Martin F.M."/>
            <person name="Hacquard S."/>
        </authorList>
    </citation>
    <scope>NUCLEOTIDE SEQUENCE</scope>
    <source>
        <strain evidence="2">MPI-SDFR-AT-0120</strain>
    </source>
</reference>
<dbReference type="Proteomes" id="UP000813461">
    <property type="component" value="Unassembled WGS sequence"/>
</dbReference>
<organism evidence="2 3">
    <name type="scientific">Paraphoma chrysanthemicola</name>
    <dbReference type="NCBI Taxonomy" id="798071"/>
    <lineage>
        <taxon>Eukaryota</taxon>
        <taxon>Fungi</taxon>
        <taxon>Dikarya</taxon>
        <taxon>Ascomycota</taxon>
        <taxon>Pezizomycotina</taxon>
        <taxon>Dothideomycetes</taxon>
        <taxon>Pleosporomycetidae</taxon>
        <taxon>Pleosporales</taxon>
        <taxon>Pleosporineae</taxon>
        <taxon>Phaeosphaeriaceae</taxon>
        <taxon>Paraphoma</taxon>
    </lineage>
</organism>
<feature type="compositionally biased region" description="Polar residues" evidence="1">
    <location>
        <begin position="129"/>
        <end position="139"/>
    </location>
</feature>